<evidence type="ECO:0000313" key="2">
    <source>
        <dbReference type="EMBL" id="QAR30492.1"/>
    </source>
</evidence>
<feature type="transmembrane region" description="Helical" evidence="1">
    <location>
        <begin position="137"/>
        <end position="157"/>
    </location>
</feature>
<dbReference type="Pfam" id="PF04018">
    <property type="entry name" value="VCA0040-like"/>
    <property type="match status" value="1"/>
</dbReference>
<proteinExistence type="predicted"/>
<dbReference type="EMBL" id="CP035107">
    <property type="protein sequence ID" value="QAR30492.1"/>
    <property type="molecule type" value="Genomic_DNA"/>
</dbReference>
<keyword evidence="1" id="KW-0472">Membrane</keyword>
<dbReference type="AlphaFoldDB" id="A0A3R6ATW9"/>
<organism evidence="2 3">
    <name type="scientific">Ornithobacterium rhinotracheale</name>
    <dbReference type="NCBI Taxonomy" id="28251"/>
    <lineage>
        <taxon>Bacteria</taxon>
        <taxon>Pseudomonadati</taxon>
        <taxon>Bacteroidota</taxon>
        <taxon>Flavobacteriia</taxon>
        <taxon>Flavobacteriales</taxon>
        <taxon>Weeksellaceae</taxon>
        <taxon>Ornithobacterium</taxon>
    </lineage>
</organism>
<keyword evidence="1" id="KW-0812">Transmembrane</keyword>
<evidence type="ECO:0000256" key="1">
    <source>
        <dbReference type="SAM" id="Phobius"/>
    </source>
</evidence>
<reference evidence="2 3" key="1">
    <citation type="submission" date="2019-01" db="EMBL/GenBank/DDBJ databases">
        <title>Whole Genome of Ornithobacterium rhinotracheale FARPER-174b.</title>
        <authorList>
            <person name="Tataje-Lavanda L.A."/>
            <person name="Montalvan A."/>
            <person name="Montesinos R."/>
            <person name="Zimic M."/>
            <person name="Fernandez-Sanchez M."/>
            <person name="Fernandez-Diaz M."/>
        </authorList>
    </citation>
    <scope>NUCLEOTIDE SEQUENCE [LARGE SCALE GENOMIC DNA]</scope>
    <source>
        <strain evidence="2 3">FARPER-174b</strain>
    </source>
</reference>
<dbReference type="InterPro" id="IPR007163">
    <property type="entry name" value="VCA0040-like"/>
</dbReference>
<gene>
    <name evidence="2" type="ORF">EQP59_03545</name>
</gene>
<dbReference type="PANTHER" id="PTHR37308:SF1">
    <property type="entry name" value="POLYPRENYL-PHOSPHATE TRANSPORTER"/>
    <property type="match status" value="1"/>
</dbReference>
<evidence type="ECO:0000313" key="3">
    <source>
        <dbReference type="Proteomes" id="UP000287701"/>
    </source>
</evidence>
<dbReference type="PANTHER" id="PTHR37308">
    <property type="entry name" value="INTEGRAL MEMBRANE PROTEIN"/>
    <property type="match status" value="1"/>
</dbReference>
<feature type="transmembrane region" description="Helical" evidence="1">
    <location>
        <begin position="306"/>
        <end position="328"/>
    </location>
</feature>
<dbReference type="OrthoDB" id="9793746at2"/>
<accession>A0A3R6ATW9</accession>
<dbReference type="RefSeq" id="WP_128500980.1">
    <property type="nucleotide sequence ID" value="NZ_CP035107.1"/>
</dbReference>
<protein>
    <submittedName>
        <fullName evidence="2">DUF368 domain-containing protein</fullName>
    </submittedName>
</protein>
<feature type="transmembrane region" description="Helical" evidence="1">
    <location>
        <begin position="112"/>
        <end position="130"/>
    </location>
</feature>
<dbReference type="Proteomes" id="UP000287701">
    <property type="component" value="Chromosome"/>
</dbReference>
<feature type="transmembrane region" description="Helical" evidence="1">
    <location>
        <begin position="233"/>
        <end position="255"/>
    </location>
</feature>
<name>A0A3R6ATW9_ORNRH</name>
<keyword evidence="1" id="KW-1133">Transmembrane helix</keyword>
<feature type="transmembrane region" description="Helical" evidence="1">
    <location>
        <begin position="76"/>
        <end position="97"/>
    </location>
</feature>
<sequence>MYKRNFIDYLILWFKGLLMGTANKIPGVSGGMIALVTNFYEELIYSYQKINTKAFRLLLSGRFQKFLDYINFKFQFSVNFGSVSAFFSISLLIDYLIRTHSEGGLGLETEVWSYFFGLIIGSIFYVCTKIKEWKKPVYYGIFLGSALGLMISFMEPMAPNDSYWFIFLCGIISVSGMTLPGFSGSFMLIIIGNYNLLLVDCVNNLFYTIIAIFNGDFTMLGTATLAERAERIHMLYLVTIFTIGSVVGLISFSKLMGYLLKHYHDIVIGWLIGFIIGSLGAAWPWKTKDLNPQGYLIGYTRYLPQINLHFFVDLICIAIGIATILLIYKYEKKRI</sequence>
<feature type="transmembrane region" description="Helical" evidence="1">
    <location>
        <begin position="267"/>
        <end position="286"/>
    </location>
</feature>
<feature type="transmembrane region" description="Helical" evidence="1">
    <location>
        <begin position="163"/>
        <end position="182"/>
    </location>
</feature>